<feature type="signal peptide" evidence="1">
    <location>
        <begin position="1"/>
        <end position="24"/>
    </location>
</feature>
<dbReference type="NCBIfam" id="TIGR02595">
    <property type="entry name" value="PEP_CTERM"/>
    <property type="match status" value="1"/>
</dbReference>
<feature type="chain" id="PRO_5017444255" evidence="1">
    <location>
        <begin position="25"/>
        <end position="203"/>
    </location>
</feature>
<dbReference type="EMBL" id="RAQU01000015">
    <property type="protein sequence ID" value="RKK05474.1"/>
    <property type="molecule type" value="Genomic_DNA"/>
</dbReference>
<dbReference type="InterPro" id="IPR013424">
    <property type="entry name" value="Ice-binding_C"/>
</dbReference>
<reference evidence="3 6" key="1">
    <citation type="submission" date="2018-09" db="EMBL/GenBank/DDBJ databases">
        <title>Roseomonas sp. nov., isolated from feces of Tibetan antelopes in the Qinghai-Tibet plateau, China.</title>
        <authorList>
            <person name="Tian Z."/>
        </authorList>
    </citation>
    <scope>NUCLEOTIDE SEQUENCE [LARGE SCALE GENOMIC DNA]</scope>
    <source>
        <strain evidence="4 5">Z23</strain>
        <strain evidence="3 6">Z24</strain>
    </source>
</reference>
<sequence length="203" mass="19525">MKMLRAGGLLAGIVLALASTPASADVVLNFQQTGGSPAGGVTLGGTLTVTDQAYADGLNLSHSLSAGGAVSTVNTGLVDASFFFSTPGLGTVSLTLADLLAGSGLPAGTSVLGSLTSSAGGTPGGFLNASGLGFGFRSSTDGNLFSGNFTAALGACTGNGCDFNGTVVTTVPEPSALSLMGFGAVALLAAGYRKRTPAQPTAA</sequence>
<evidence type="ECO:0000313" key="4">
    <source>
        <dbReference type="EMBL" id="RMI26404.1"/>
    </source>
</evidence>
<dbReference type="AlphaFoldDB" id="A0A3A9JNT4"/>
<dbReference type="EMBL" id="RFLX01000002">
    <property type="protein sequence ID" value="RMI26404.1"/>
    <property type="molecule type" value="Genomic_DNA"/>
</dbReference>
<dbReference type="Proteomes" id="UP000278036">
    <property type="component" value="Unassembled WGS sequence"/>
</dbReference>
<keyword evidence="5" id="KW-1185">Reference proteome</keyword>
<gene>
    <name evidence="3" type="ORF">D6Z83_03965</name>
    <name evidence="4" type="ORF">EBE87_03770</name>
</gene>
<proteinExistence type="predicted"/>
<organism evidence="3 6">
    <name type="scientific">Teichococcus wenyumeiae</name>
    <dbReference type="NCBI Taxonomy" id="2478470"/>
    <lineage>
        <taxon>Bacteria</taxon>
        <taxon>Pseudomonadati</taxon>
        <taxon>Pseudomonadota</taxon>
        <taxon>Alphaproteobacteria</taxon>
        <taxon>Acetobacterales</taxon>
        <taxon>Roseomonadaceae</taxon>
        <taxon>Roseomonas</taxon>
    </lineage>
</organism>
<accession>A0A3A9JNT4</accession>
<comment type="caution">
    <text evidence="3">The sequence shown here is derived from an EMBL/GenBank/DDBJ whole genome shotgun (WGS) entry which is preliminary data.</text>
</comment>
<evidence type="ECO:0000313" key="6">
    <source>
        <dbReference type="Proteomes" id="UP000278036"/>
    </source>
</evidence>
<feature type="domain" description="Ice-binding protein C-terminal" evidence="2">
    <location>
        <begin position="170"/>
        <end position="194"/>
    </location>
</feature>
<dbReference type="InParanoid" id="A0A3A9JNT4"/>
<evidence type="ECO:0000313" key="5">
    <source>
        <dbReference type="Proteomes" id="UP000274097"/>
    </source>
</evidence>
<dbReference type="Pfam" id="PF07589">
    <property type="entry name" value="PEP-CTERM"/>
    <property type="match status" value="1"/>
</dbReference>
<evidence type="ECO:0000313" key="3">
    <source>
        <dbReference type="EMBL" id="RKK05474.1"/>
    </source>
</evidence>
<evidence type="ECO:0000256" key="1">
    <source>
        <dbReference type="SAM" id="SignalP"/>
    </source>
</evidence>
<dbReference type="RefSeq" id="WP_120637038.1">
    <property type="nucleotide sequence ID" value="NZ_RAQU01000015.1"/>
</dbReference>
<name>A0A3A9JNT4_9PROT</name>
<evidence type="ECO:0000259" key="2">
    <source>
        <dbReference type="Pfam" id="PF07589"/>
    </source>
</evidence>
<keyword evidence="1" id="KW-0732">Signal</keyword>
<dbReference type="Proteomes" id="UP000274097">
    <property type="component" value="Unassembled WGS sequence"/>
</dbReference>
<protein>
    <submittedName>
        <fullName evidence="3">PEP-CTERM sorting domain-containing protein</fullName>
    </submittedName>
</protein>